<keyword evidence="5" id="KW-0808">Transferase</keyword>
<evidence type="ECO:0000313" key="16">
    <source>
        <dbReference type="EMBL" id="TKR24153.1"/>
    </source>
</evidence>
<evidence type="ECO:0000259" key="14">
    <source>
        <dbReference type="PROSITE" id="PS51098"/>
    </source>
</evidence>
<dbReference type="InterPro" id="IPR003352">
    <property type="entry name" value="PTS_EIIC"/>
</dbReference>
<dbReference type="SUPFAM" id="SSF51261">
    <property type="entry name" value="Duplicated hybrid motif"/>
    <property type="match status" value="1"/>
</dbReference>
<evidence type="ECO:0000256" key="6">
    <source>
        <dbReference type="ARBA" id="ARBA00022683"/>
    </source>
</evidence>
<dbReference type="PANTHER" id="PTHR30175:SF1">
    <property type="entry name" value="PTS SYSTEM ARBUTIN-, CELLOBIOSE-, AND SALICIN-SPECIFIC EIIBC COMPONENT-RELATED"/>
    <property type="match status" value="1"/>
</dbReference>
<keyword evidence="9 12" id="KW-1133">Transmembrane helix</keyword>
<keyword evidence="3" id="KW-1003">Cell membrane</keyword>
<evidence type="ECO:0000313" key="17">
    <source>
        <dbReference type="Proteomes" id="UP000308121"/>
    </source>
</evidence>
<evidence type="ECO:0000256" key="9">
    <source>
        <dbReference type="ARBA" id="ARBA00022989"/>
    </source>
</evidence>
<name>A0A7Z8NR39_9CELL</name>
<dbReference type="InterPro" id="IPR050558">
    <property type="entry name" value="PTS_Sugar-Specific_Components"/>
</dbReference>
<feature type="domain" description="PTS EIIA type-1" evidence="13">
    <location>
        <begin position="559"/>
        <end position="663"/>
    </location>
</feature>
<dbReference type="SUPFAM" id="SSF55604">
    <property type="entry name" value="Glucose permease domain IIB"/>
    <property type="match status" value="1"/>
</dbReference>
<dbReference type="GO" id="GO:0008982">
    <property type="term" value="F:protein-N(PI)-phosphohistidine-sugar phosphotransferase activity"/>
    <property type="evidence" value="ECO:0007669"/>
    <property type="project" value="InterPro"/>
</dbReference>
<dbReference type="Pfam" id="PF00358">
    <property type="entry name" value="PTS_EIIA_1"/>
    <property type="match status" value="1"/>
</dbReference>
<feature type="transmembrane region" description="Helical" evidence="12">
    <location>
        <begin position="307"/>
        <end position="330"/>
    </location>
</feature>
<evidence type="ECO:0000256" key="11">
    <source>
        <dbReference type="PROSITE-ProRule" id="PRU00421"/>
    </source>
</evidence>
<dbReference type="PROSITE" id="PS00371">
    <property type="entry name" value="PTS_EIIA_TYPE_1_HIS"/>
    <property type="match status" value="1"/>
</dbReference>
<evidence type="ECO:0000256" key="7">
    <source>
        <dbReference type="ARBA" id="ARBA00022692"/>
    </source>
</evidence>
<dbReference type="Pfam" id="PF02378">
    <property type="entry name" value="PTS_EIIC"/>
    <property type="match status" value="1"/>
</dbReference>
<evidence type="ECO:0000256" key="1">
    <source>
        <dbReference type="ARBA" id="ARBA00004651"/>
    </source>
</evidence>
<evidence type="ECO:0000256" key="2">
    <source>
        <dbReference type="ARBA" id="ARBA00022448"/>
    </source>
</evidence>
<evidence type="ECO:0000256" key="4">
    <source>
        <dbReference type="ARBA" id="ARBA00022597"/>
    </source>
</evidence>
<feature type="transmembrane region" description="Helical" evidence="12">
    <location>
        <begin position="128"/>
        <end position="151"/>
    </location>
</feature>
<dbReference type="PROSITE" id="PS51093">
    <property type="entry name" value="PTS_EIIA_TYPE_1"/>
    <property type="match status" value="1"/>
</dbReference>
<feature type="transmembrane region" description="Helical" evidence="12">
    <location>
        <begin position="276"/>
        <end position="301"/>
    </location>
</feature>
<dbReference type="InterPro" id="IPR013013">
    <property type="entry name" value="PTS_EIIC_1"/>
</dbReference>
<evidence type="ECO:0000256" key="3">
    <source>
        <dbReference type="ARBA" id="ARBA00022475"/>
    </source>
</evidence>
<reference evidence="16 17" key="1">
    <citation type="submission" date="2019-05" db="EMBL/GenBank/DDBJ databases">
        <title>Genome sequence of Cellulomonas hominis strain CS1.</title>
        <authorList>
            <person name="Belmont J."/>
            <person name="Maclea K.S."/>
        </authorList>
    </citation>
    <scope>NUCLEOTIDE SEQUENCE [LARGE SCALE GENOMIC DNA]</scope>
    <source>
        <strain evidence="16 17">CS1</strain>
    </source>
</reference>
<feature type="transmembrane region" description="Helical" evidence="12">
    <location>
        <begin position="361"/>
        <end position="378"/>
    </location>
</feature>
<keyword evidence="4" id="KW-0762">Sugar transport</keyword>
<dbReference type="GO" id="GO:0016301">
    <property type="term" value="F:kinase activity"/>
    <property type="evidence" value="ECO:0007669"/>
    <property type="project" value="UniProtKB-KW"/>
</dbReference>
<evidence type="ECO:0000256" key="12">
    <source>
        <dbReference type="SAM" id="Phobius"/>
    </source>
</evidence>
<dbReference type="InterPro" id="IPR011055">
    <property type="entry name" value="Dup_hybrid_motif"/>
</dbReference>
<sequence>MTSATTRDSAEEIIRAVGGPENVLSLTHCATRLRFELRDASVVDQQAVEAVPGVMGAVPQSGDRYQVVVGGAVQTVFTQIMHLPTMAGVGAGRQSDADVKAAARSKARGKVAWLDAVFEYLSDSFRPLLGVLLGASLIIAFAAVLDALGVVDFRAADKPATWVFVDAMWRAVFYFLPIMVAYNAAKKLQVDPWLGATVMAAVMTPDFLKLTDAATTICTTNATLGTTACVADVFGLPMQLNDYGGQVFVPLIMVAVLAPLYRGLKRVFPENIQMVFVPFLSMVVMIPVTAFLLGPLGIWLGSGLGDGLAWLNGNAPIVFAIVIPLIYPFLVPLGLHWPLNALMLVNLNTLGYDFIQGPMGAWNFACFGATAGVLVLAVRDKDVQMRQTATGALAAGLLGGISEPSLYGIHLRFKRIYPRMLVGCLTGGVIIGVLGGVDTNAFAFTSLLTIPVFSPIPVYLIAIAAAFAVSMVLVIVSDYRTPEQRADALAAKAQAEADLALEAAAVGAPAAGAASAGTPAAASAGTPAAAPVASAPVAPTAAVLTPVAGEIVPLAEVDDPVFASKALGEGVGVVPSDGVVVAPVAGELLTVADTGHAFGLKTADGVEVLVHVGIDTVKLAGTGFEVAVRKGEHVAAGDRLVTVDLGVVREAGYDTTTLVTVVNARALTRVEPHPAGTVARGGVVIDVEP</sequence>
<gene>
    <name evidence="16" type="ORF">FA014_07450</name>
</gene>
<dbReference type="GO" id="GO:0009401">
    <property type="term" value="P:phosphoenolpyruvate-dependent sugar phosphotransferase system"/>
    <property type="evidence" value="ECO:0007669"/>
    <property type="project" value="UniProtKB-KW"/>
</dbReference>
<feature type="transmembrane region" description="Helical" evidence="12">
    <location>
        <begin position="416"/>
        <end position="436"/>
    </location>
</feature>
<evidence type="ECO:0000256" key="10">
    <source>
        <dbReference type="ARBA" id="ARBA00023136"/>
    </source>
</evidence>
<keyword evidence="7 12" id="KW-0812">Transmembrane</keyword>
<comment type="subcellular location">
    <subcellularLocation>
        <location evidence="1">Cell membrane</location>
        <topology evidence="1">Multi-pass membrane protein</topology>
    </subcellularLocation>
</comment>
<dbReference type="InterPro" id="IPR018113">
    <property type="entry name" value="PTrfase_EIIB_Cys"/>
</dbReference>
<evidence type="ECO:0000256" key="8">
    <source>
        <dbReference type="ARBA" id="ARBA00022777"/>
    </source>
</evidence>
<feature type="transmembrane region" description="Helical" evidence="12">
    <location>
        <begin position="456"/>
        <end position="476"/>
    </location>
</feature>
<dbReference type="Gene3D" id="2.70.70.10">
    <property type="entry name" value="Glucose Permease (Domain IIA)"/>
    <property type="match status" value="1"/>
</dbReference>
<dbReference type="PROSITE" id="PS51098">
    <property type="entry name" value="PTS_EIIB_TYPE_1"/>
    <property type="match status" value="1"/>
</dbReference>
<evidence type="ECO:0000259" key="15">
    <source>
        <dbReference type="PROSITE" id="PS51103"/>
    </source>
</evidence>
<keyword evidence="8" id="KW-0418">Kinase</keyword>
<dbReference type="Proteomes" id="UP000308121">
    <property type="component" value="Unassembled WGS sequence"/>
</dbReference>
<dbReference type="InterPro" id="IPR036878">
    <property type="entry name" value="Glu_permease_IIB"/>
</dbReference>
<dbReference type="GO" id="GO:0005886">
    <property type="term" value="C:plasma membrane"/>
    <property type="evidence" value="ECO:0007669"/>
    <property type="project" value="UniProtKB-SubCell"/>
</dbReference>
<dbReference type="InterPro" id="IPR001127">
    <property type="entry name" value="PTS_EIIA_1_perm"/>
</dbReference>
<keyword evidence="2" id="KW-0813">Transport</keyword>
<accession>A0A7Z8NR39</accession>
<feature type="domain" description="PTS EIIB type-1" evidence="14">
    <location>
        <begin position="7"/>
        <end position="90"/>
    </location>
</feature>
<dbReference type="Gene3D" id="3.30.1360.60">
    <property type="entry name" value="Glucose permease domain IIB"/>
    <property type="match status" value="1"/>
</dbReference>
<keyword evidence="10 12" id="KW-0472">Membrane</keyword>
<comment type="caution">
    <text evidence="16">The sequence shown here is derived from an EMBL/GenBank/DDBJ whole genome shotgun (WGS) entry which is preliminary data.</text>
</comment>
<dbReference type="PROSITE" id="PS01035">
    <property type="entry name" value="PTS_EIIB_TYPE_1_CYS"/>
    <property type="match status" value="1"/>
</dbReference>
<feature type="active site" description="Phosphocysteine intermediate; for EIIB activity" evidence="11">
    <location>
        <position position="29"/>
    </location>
</feature>
<dbReference type="Pfam" id="PF00367">
    <property type="entry name" value="PTS_EIIB"/>
    <property type="match status" value="1"/>
</dbReference>
<dbReference type="FunFam" id="2.70.70.10:FF:000001">
    <property type="entry name" value="PTS system glucose-specific IIA component"/>
    <property type="match status" value="1"/>
</dbReference>
<dbReference type="AlphaFoldDB" id="A0A7Z8NR39"/>
<dbReference type="PROSITE" id="PS51103">
    <property type="entry name" value="PTS_EIIC_TYPE_1"/>
    <property type="match status" value="1"/>
</dbReference>
<feature type="transmembrane region" description="Helical" evidence="12">
    <location>
        <begin position="163"/>
        <end position="185"/>
    </location>
</feature>
<dbReference type="RefSeq" id="WP_154729064.1">
    <property type="nucleotide sequence ID" value="NZ_SZYE01000041.1"/>
</dbReference>
<keyword evidence="6" id="KW-0598">Phosphotransferase system</keyword>
<feature type="domain" description="PTS EIIC type-1" evidence="15">
    <location>
        <begin position="119"/>
        <end position="493"/>
    </location>
</feature>
<dbReference type="CDD" id="cd00212">
    <property type="entry name" value="PTS_IIB_glc"/>
    <property type="match status" value="1"/>
</dbReference>
<organism evidence="16 17">
    <name type="scientific">Cellulomonas hominis</name>
    <dbReference type="NCBI Taxonomy" id="156981"/>
    <lineage>
        <taxon>Bacteria</taxon>
        <taxon>Bacillati</taxon>
        <taxon>Actinomycetota</taxon>
        <taxon>Actinomycetes</taxon>
        <taxon>Micrococcales</taxon>
        <taxon>Cellulomonadaceae</taxon>
        <taxon>Cellulomonas</taxon>
    </lineage>
</organism>
<dbReference type="PANTHER" id="PTHR30175">
    <property type="entry name" value="PHOSPHOTRANSFERASE SYSTEM TRANSPORT PROTEIN"/>
    <property type="match status" value="1"/>
</dbReference>
<proteinExistence type="predicted"/>
<evidence type="ECO:0000259" key="13">
    <source>
        <dbReference type="PROSITE" id="PS51093"/>
    </source>
</evidence>
<protein>
    <submittedName>
        <fullName evidence="16">PTS beta-glucoside transporter subunit EIIBCA</fullName>
    </submittedName>
</protein>
<dbReference type="EMBL" id="SZYE01000041">
    <property type="protein sequence ID" value="TKR24153.1"/>
    <property type="molecule type" value="Genomic_DNA"/>
</dbReference>
<evidence type="ECO:0000256" key="5">
    <source>
        <dbReference type="ARBA" id="ARBA00022679"/>
    </source>
</evidence>
<dbReference type="InterPro" id="IPR001996">
    <property type="entry name" value="PTS_IIB_1"/>
</dbReference>
<dbReference type="OrthoDB" id="9797715at2"/>
<dbReference type="NCBIfam" id="TIGR00830">
    <property type="entry name" value="PTBA"/>
    <property type="match status" value="1"/>
</dbReference>
<feature type="transmembrane region" description="Helical" evidence="12">
    <location>
        <begin position="243"/>
        <end position="264"/>
    </location>
</feature>